<feature type="region of interest" description="Disordered" evidence="8">
    <location>
        <begin position="529"/>
        <end position="598"/>
    </location>
</feature>
<dbReference type="GO" id="GO:0005634">
    <property type="term" value="C:nucleus"/>
    <property type="evidence" value="ECO:0007669"/>
    <property type="project" value="TreeGrafter"/>
</dbReference>
<dbReference type="CDD" id="cd07840">
    <property type="entry name" value="STKc_CDK9_like"/>
    <property type="match status" value="1"/>
</dbReference>
<dbReference type="InterPro" id="IPR008271">
    <property type="entry name" value="Ser/Thr_kinase_AS"/>
</dbReference>
<evidence type="ECO:0000256" key="3">
    <source>
        <dbReference type="ARBA" id="ARBA00022679"/>
    </source>
</evidence>
<feature type="binding site" evidence="7">
    <location>
        <position position="148"/>
    </location>
    <ligand>
        <name>ATP</name>
        <dbReference type="ChEBI" id="CHEBI:30616"/>
    </ligand>
</feature>
<feature type="domain" description="Protein kinase" evidence="9">
    <location>
        <begin position="119"/>
        <end position="403"/>
    </location>
</feature>
<dbReference type="AlphaFoldDB" id="A0AAD4TFQ5"/>
<organism evidence="10 11">
    <name type="scientific">Papaver atlanticum</name>
    <dbReference type="NCBI Taxonomy" id="357466"/>
    <lineage>
        <taxon>Eukaryota</taxon>
        <taxon>Viridiplantae</taxon>
        <taxon>Streptophyta</taxon>
        <taxon>Embryophyta</taxon>
        <taxon>Tracheophyta</taxon>
        <taxon>Spermatophyta</taxon>
        <taxon>Magnoliopsida</taxon>
        <taxon>Ranunculales</taxon>
        <taxon>Papaveraceae</taxon>
        <taxon>Papaveroideae</taxon>
        <taxon>Papaver</taxon>
    </lineage>
</organism>
<feature type="region of interest" description="Disordered" evidence="8">
    <location>
        <begin position="434"/>
        <end position="510"/>
    </location>
</feature>
<evidence type="ECO:0000256" key="1">
    <source>
        <dbReference type="ARBA" id="ARBA00006485"/>
    </source>
</evidence>
<name>A0AAD4TFQ5_9MAGN</name>
<dbReference type="Gene3D" id="1.10.510.10">
    <property type="entry name" value="Transferase(Phosphotransferase) domain 1"/>
    <property type="match status" value="1"/>
</dbReference>
<dbReference type="EMBL" id="JAJJMB010001096">
    <property type="protein sequence ID" value="KAI3958637.1"/>
    <property type="molecule type" value="Genomic_DNA"/>
</dbReference>
<keyword evidence="5" id="KW-0418">Kinase</keyword>
<comment type="caution">
    <text evidence="10">The sequence shown here is derived from an EMBL/GenBank/DDBJ whole genome shotgun (WGS) entry which is preliminary data.</text>
</comment>
<dbReference type="FunFam" id="1.10.510.10:FF:000043">
    <property type="entry name" value="probable serine/threonine-protein kinase At1g54610"/>
    <property type="match status" value="1"/>
</dbReference>
<evidence type="ECO:0000256" key="2">
    <source>
        <dbReference type="ARBA" id="ARBA00022527"/>
    </source>
</evidence>
<dbReference type="Proteomes" id="UP001202328">
    <property type="component" value="Unassembled WGS sequence"/>
</dbReference>
<dbReference type="GO" id="GO:0032968">
    <property type="term" value="P:positive regulation of transcription elongation by RNA polymerase II"/>
    <property type="evidence" value="ECO:0007669"/>
    <property type="project" value="TreeGrafter"/>
</dbReference>
<dbReference type="Gene3D" id="3.30.200.20">
    <property type="entry name" value="Phosphorylase Kinase, domain 1"/>
    <property type="match status" value="1"/>
</dbReference>
<evidence type="ECO:0000256" key="6">
    <source>
        <dbReference type="ARBA" id="ARBA00022840"/>
    </source>
</evidence>
<dbReference type="InterPro" id="IPR011009">
    <property type="entry name" value="Kinase-like_dom_sf"/>
</dbReference>
<evidence type="ECO:0000256" key="7">
    <source>
        <dbReference type="PROSITE-ProRule" id="PRU10141"/>
    </source>
</evidence>
<dbReference type="InterPro" id="IPR050108">
    <property type="entry name" value="CDK"/>
</dbReference>
<dbReference type="SUPFAM" id="SSF56112">
    <property type="entry name" value="Protein kinase-like (PK-like)"/>
    <property type="match status" value="1"/>
</dbReference>
<dbReference type="FunFam" id="3.30.200.20:FF:000021">
    <property type="entry name" value="probable serine/threonine-protein kinase At1g54610"/>
    <property type="match status" value="1"/>
</dbReference>
<dbReference type="GO" id="GO:0008353">
    <property type="term" value="F:RNA polymerase II CTD heptapeptide repeat kinase activity"/>
    <property type="evidence" value="ECO:0007669"/>
    <property type="project" value="TreeGrafter"/>
</dbReference>
<feature type="compositionally biased region" description="Basic and acidic residues" evidence="8">
    <location>
        <begin position="582"/>
        <end position="592"/>
    </location>
</feature>
<dbReference type="GO" id="GO:0005524">
    <property type="term" value="F:ATP binding"/>
    <property type="evidence" value="ECO:0007669"/>
    <property type="project" value="UniProtKB-UniRule"/>
</dbReference>
<dbReference type="PANTHER" id="PTHR24056:SF358">
    <property type="entry name" value="PROTEIN KINASE DOMAIN-CONTAINING PROTEIN"/>
    <property type="match status" value="1"/>
</dbReference>
<evidence type="ECO:0000256" key="8">
    <source>
        <dbReference type="SAM" id="MobiDB-lite"/>
    </source>
</evidence>
<gene>
    <name evidence="10" type="ORF">MKW98_030302</name>
</gene>
<dbReference type="PANTHER" id="PTHR24056">
    <property type="entry name" value="CELL DIVISION PROTEIN KINASE"/>
    <property type="match status" value="1"/>
</dbReference>
<keyword evidence="11" id="KW-1185">Reference proteome</keyword>
<evidence type="ECO:0000313" key="11">
    <source>
        <dbReference type="Proteomes" id="UP001202328"/>
    </source>
</evidence>
<dbReference type="InterPro" id="IPR017441">
    <property type="entry name" value="Protein_kinase_ATP_BS"/>
</dbReference>
<keyword evidence="4 7" id="KW-0547">Nucleotide-binding</keyword>
<dbReference type="SMART" id="SM00220">
    <property type="entry name" value="S_TKc"/>
    <property type="match status" value="1"/>
</dbReference>
<evidence type="ECO:0000313" key="10">
    <source>
        <dbReference type="EMBL" id="KAI3958637.1"/>
    </source>
</evidence>
<evidence type="ECO:0000256" key="4">
    <source>
        <dbReference type="ARBA" id="ARBA00022741"/>
    </source>
</evidence>
<accession>A0AAD4TFQ5</accession>
<dbReference type="InterPro" id="IPR000719">
    <property type="entry name" value="Prot_kinase_dom"/>
</dbReference>
<sequence>MGCVLCKRSSESNNGSSKKPNEVVLVVEEEGRNTNTSSDVVVNGGGNVIRVNKENSNNSINRSERKKLGDNQTVVIERLKQPKINHHSTLKVQHGWPSWLSAVAGDAIQGWIPRRADTFEKLDKIGQGTYSNVYKARDLITGKIVALKKVRFDNLEPESVKFMAREILVLRRLDHPNVIKLEGLVTSRMSSSLYLVFEYMEHDLAGLAACSGVKFTEPQVKCYMKQLLSGLEHCHNRGVLHRDIKGSNLLIDNEGILKIADFGLASFYNPDYRQPMTSRVVTLWYRPPELLLGATYYDVGVDLWSAGCILGELLAGKPIMPGRTEVEQLHKIFKLCGSPSEEYWKKSKLPHATIFKPQQPYKRCIPETFKDFPPSSLPLIETLLSIDPDERGTSSSALKSEFFASKPFACEPSSLPKYPPCKEMDVKLRDEEARRQRALSGKGNAGDASKKVRGRDRGDRAVPAPEANAELQINLDRRRKLLTEANTKSKSEKFPPPHHDATGVFPPDSSRNGPVTFIAPENSFTSSIFEPNSSRVSHSGSLRNSSAIGGHTRRKAKKEDPQMAPSRSFMHAFRPSSIGRSMELKLKGKESVSEVFGG</sequence>
<evidence type="ECO:0000256" key="5">
    <source>
        <dbReference type="ARBA" id="ARBA00022777"/>
    </source>
</evidence>
<keyword evidence="3" id="KW-0808">Transferase</keyword>
<dbReference type="PROSITE" id="PS00107">
    <property type="entry name" value="PROTEIN_KINASE_ATP"/>
    <property type="match status" value="1"/>
</dbReference>
<feature type="compositionally biased region" description="Polar residues" evidence="8">
    <location>
        <begin position="529"/>
        <end position="547"/>
    </location>
</feature>
<dbReference type="Pfam" id="PF00069">
    <property type="entry name" value="Pkinase"/>
    <property type="match status" value="1"/>
</dbReference>
<evidence type="ECO:0000259" key="9">
    <source>
        <dbReference type="PROSITE" id="PS50011"/>
    </source>
</evidence>
<feature type="region of interest" description="Disordered" evidence="8">
    <location>
        <begin position="1"/>
        <end position="21"/>
    </location>
</feature>
<comment type="similarity">
    <text evidence="1">Belongs to the protein kinase superfamily. CMGC Ser/Thr protein kinase family. CDC2/CDKX subfamily.</text>
</comment>
<feature type="compositionally biased region" description="Basic and acidic residues" evidence="8">
    <location>
        <begin position="487"/>
        <end position="501"/>
    </location>
</feature>
<dbReference type="GO" id="GO:0000307">
    <property type="term" value="C:cyclin-dependent protein kinase holoenzyme complex"/>
    <property type="evidence" value="ECO:0007669"/>
    <property type="project" value="TreeGrafter"/>
</dbReference>
<dbReference type="PROSITE" id="PS00108">
    <property type="entry name" value="PROTEIN_KINASE_ST"/>
    <property type="match status" value="1"/>
</dbReference>
<keyword evidence="2" id="KW-0723">Serine/threonine-protein kinase</keyword>
<reference evidence="10" key="1">
    <citation type="submission" date="2022-04" db="EMBL/GenBank/DDBJ databases">
        <title>A functionally conserved STORR gene fusion in Papaver species that diverged 16.8 million years ago.</title>
        <authorList>
            <person name="Catania T."/>
        </authorList>
    </citation>
    <scope>NUCLEOTIDE SEQUENCE</scope>
    <source>
        <strain evidence="10">S-188037</strain>
    </source>
</reference>
<protein>
    <recommendedName>
        <fullName evidence="9">Protein kinase domain-containing protein</fullName>
    </recommendedName>
</protein>
<keyword evidence="6 7" id="KW-0067">ATP-binding</keyword>
<proteinExistence type="inferred from homology"/>
<dbReference type="PROSITE" id="PS50011">
    <property type="entry name" value="PROTEIN_KINASE_DOM"/>
    <property type="match status" value="1"/>
</dbReference>